<dbReference type="Proteomes" id="UP000004277">
    <property type="component" value="Unassembled WGS sequence"/>
</dbReference>
<organism evidence="1 2">
    <name type="scientific">Imbroritus primus</name>
    <dbReference type="NCBI Taxonomy" id="3058603"/>
    <lineage>
        <taxon>Bacteria</taxon>
        <taxon>Pseudomonadati</taxon>
        <taxon>Pseudomonadota</taxon>
        <taxon>Betaproteobacteria</taxon>
        <taxon>Burkholderiales</taxon>
        <taxon>Burkholderiaceae</taxon>
        <taxon>Imbroritus</taxon>
    </lineage>
</organism>
<evidence type="ECO:0000313" key="1">
    <source>
        <dbReference type="EMBL" id="TMS57804.1"/>
    </source>
</evidence>
<name>A0ACD3SNT4_9BURK</name>
<proteinExistence type="predicted"/>
<keyword evidence="2" id="KW-1185">Reference proteome</keyword>
<sequence length="405" mass="42755">MPSPAPHTPASHNPQRFPTWLLVCSALIAIGPLSIDMYLPAFPAMGTALGVTPGQIELTLGAFLIGLAAGQAFYGPISDRFGRKPPLYFGLTLYGLASLGCALAPTVEWLMMFRTLQALGGCVGMVISRAVVRDRLDGPDAARAFSTQMLVMGMAPILAPLLGSAILTVADWHAIFFVLTGLSIVLLLAVHYGLDETVDTAKAPRLHLMRVLRSYGELLRSPQFVGYSLCAGCVQAGMFAYIAGSPFVLIKLYDIPPHWFSVVFGLNAFGLIAMSQVNSVLMRRHTPEAVLRIVTRVPVLFSVTVALIAAAGHLSLPVLLLGFFGYLASLGCIMPNASALALSRQGHRAGTASALMGTLQFSLGTLAGIAIGLLSGKSALPLVGIMATCSVASFLMGMIGRRATR</sequence>
<accession>A0ACD3SNT4</accession>
<reference evidence="1" key="1">
    <citation type="submission" date="2019-05" db="EMBL/GenBank/DDBJ databases">
        <title>Revised genome assembly of Burkholderiaceae (previously Ralstonia) sp. PBA.</title>
        <authorList>
            <person name="Gan H.M."/>
        </authorList>
    </citation>
    <scope>NUCLEOTIDE SEQUENCE</scope>
    <source>
        <strain evidence="1">PBA</strain>
    </source>
</reference>
<comment type="caution">
    <text evidence="1">The sequence shown here is derived from an EMBL/GenBank/DDBJ whole genome shotgun (WGS) entry which is preliminary data.</text>
</comment>
<dbReference type="EMBL" id="AKCV02000017">
    <property type="protein sequence ID" value="TMS57804.1"/>
    <property type="molecule type" value="Genomic_DNA"/>
</dbReference>
<evidence type="ECO:0000313" key="2">
    <source>
        <dbReference type="Proteomes" id="UP000004277"/>
    </source>
</evidence>
<protein>
    <submittedName>
        <fullName evidence="1">Multidrug effflux MFS transporter</fullName>
    </submittedName>
</protein>
<gene>
    <name evidence="1" type="ORF">MW7_010010</name>
</gene>